<evidence type="ECO:0000259" key="2">
    <source>
        <dbReference type="SMART" id="SM00460"/>
    </source>
</evidence>
<feature type="transmembrane region" description="Helical" evidence="1">
    <location>
        <begin position="38"/>
        <end position="56"/>
    </location>
</feature>
<feature type="transmembrane region" description="Helical" evidence="1">
    <location>
        <begin position="87"/>
        <end position="103"/>
    </location>
</feature>
<dbReference type="SMART" id="SM00460">
    <property type="entry name" value="TGc"/>
    <property type="match status" value="1"/>
</dbReference>
<sequence length="733" mass="81931">MSGRLDIYELSGIRWIIGQTMALVSLVGAFSIDLGASGLLSAAIVAILFVLAFPRLIPLLPALFWRIAPVGLLALIVADFVMSRGDVLPPLFRMIVILTLYRAIQARSPREDMQLLLLTLFLILITGVLSLEITFGLQMLIYAPLAMGLLFTANLSHSRNMAGIQKEALQVFYCDGWITLFRRLLIRVDRRTLLAGTGLFFLTTSMALALFLFMPRFDIGAALPFPRLQTAQSLTGFSDHVKYGDVVDILNDDAIAMRVDVEMESIPARPYWRMVTLDAYYDGGFMVSPKVARERRTLNNYRFDFDNSTSGTDENAIWTLYLEGGISAYLPAGDSFNTLRFKNRIELQVHDLTRVLKTNETNATTLSLRYEGLDFGGTLPIDKSDLELTGLKPILLDTSDPTYLKDISYPATTLVVPSGRENLSILNAALRKTGRLGNRSVEEFSNRVVAYLQSGRGYSLDTKIPSGDAESVLRWVDSGIDGHCELYAGAFVLISRYAGVPARLVTGYAGGDWNGYENYFMVRHRNAHAWVEVFDSTKGWIRVDPTPGYLVDPGSVDNALAVGGLRLDDTWRAYLDSLKVLWFRRVIQFDSTDQLEMADSVKGVGLVSFDWLKEKAKALRSSLNRDWQQGIRSGKWSALVRDLSMPTGVVVIILVFVFLIRQIRKRDHYETFMRKKAGRLLGSLSGILTPSTQGYQSLLVIRYGPVDAWPDNTESYLKQLGRHPKRFTGVSNP</sequence>
<dbReference type="RefSeq" id="WP_163961921.1">
    <property type="nucleotide sequence ID" value="NZ_JAAGNX010000001.1"/>
</dbReference>
<feature type="transmembrane region" description="Helical" evidence="1">
    <location>
        <begin position="192"/>
        <end position="214"/>
    </location>
</feature>
<proteinExistence type="predicted"/>
<feature type="transmembrane region" description="Helical" evidence="1">
    <location>
        <begin position="12"/>
        <end position="32"/>
    </location>
</feature>
<dbReference type="PANTHER" id="PTHR42736:SF1">
    <property type="entry name" value="PROTEIN-GLUTAMINE GAMMA-GLUTAMYLTRANSFERASE"/>
    <property type="match status" value="1"/>
</dbReference>
<evidence type="ECO:0000313" key="4">
    <source>
        <dbReference type="Proteomes" id="UP000478417"/>
    </source>
</evidence>
<protein>
    <submittedName>
        <fullName evidence="3">DUF3488 domain-containing transglutaminase family protein</fullName>
    </submittedName>
</protein>
<keyword evidence="4" id="KW-1185">Reference proteome</keyword>
<keyword evidence="1" id="KW-1133">Transmembrane helix</keyword>
<keyword evidence="1" id="KW-0812">Transmembrane</keyword>
<feature type="transmembrane region" description="Helical" evidence="1">
    <location>
        <begin position="643"/>
        <end position="660"/>
    </location>
</feature>
<name>A0A6B2M0C5_9BACT</name>
<accession>A0A6B2M0C5</accession>
<dbReference type="Pfam" id="PF01841">
    <property type="entry name" value="Transglut_core"/>
    <property type="match status" value="1"/>
</dbReference>
<dbReference type="PANTHER" id="PTHR42736">
    <property type="entry name" value="PROTEIN-GLUTAMINE GAMMA-GLUTAMYLTRANSFERASE"/>
    <property type="match status" value="1"/>
</dbReference>
<organism evidence="3 4">
    <name type="scientific">Oceanipulchritudo coccoides</name>
    <dbReference type="NCBI Taxonomy" id="2706888"/>
    <lineage>
        <taxon>Bacteria</taxon>
        <taxon>Pseudomonadati</taxon>
        <taxon>Verrucomicrobiota</taxon>
        <taxon>Opitutia</taxon>
        <taxon>Puniceicoccales</taxon>
        <taxon>Oceanipulchritudinaceae</taxon>
        <taxon>Oceanipulchritudo</taxon>
    </lineage>
</organism>
<dbReference type="Gene3D" id="3.10.620.30">
    <property type="match status" value="1"/>
</dbReference>
<feature type="transmembrane region" description="Helical" evidence="1">
    <location>
        <begin position="115"/>
        <end position="133"/>
    </location>
</feature>
<keyword evidence="1" id="KW-0472">Membrane</keyword>
<comment type="caution">
    <text evidence="3">The sequence shown here is derived from an EMBL/GenBank/DDBJ whole genome shotgun (WGS) entry which is preliminary data.</text>
</comment>
<reference evidence="3 4" key="1">
    <citation type="submission" date="2020-02" db="EMBL/GenBank/DDBJ databases">
        <title>Albibacoteraceae fam. nov., the first described family within the subdivision 4 Verrucomicrobia.</title>
        <authorList>
            <person name="Xi F."/>
        </authorList>
    </citation>
    <scope>NUCLEOTIDE SEQUENCE [LARGE SCALE GENOMIC DNA]</scope>
    <source>
        <strain evidence="3 4">CK1056</strain>
    </source>
</reference>
<dbReference type="Proteomes" id="UP000478417">
    <property type="component" value="Unassembled WGS sequence"/>
</dbReference>
<dbReference type="AlphaFoldDB" id="A0A6B2M0C5"/>
<gene>
    <name evidence="3" type="ORF">G0Q06_01910</name>
</gene>
<dbReference type="EMBL" id="JAAGNX010000001">
    <property type="protein sequence ID" value="NDV61200.1"/>
    <property type="molecule type" value="Genomic_DNA"/>
</dbReference>
<dbReference type="SUPFAM" id="SSF54001">
    <property type="entry name" value="Cysteine proteinases"/>
    <property type="match status" value="1"/>
</dbReference>
<dbReference type="InterPro" id="IPR038765">
    <property type="entry name" value="Papain-like_cys_pep_sf"/>
</dbReference>
<dbReference type="InterPro" id="IPR021878">
    <property type="entry name" value="TgpA_N"/>
</dbReference>
<evidence type="ECO:0000313" key="3">
    <source>
        <dbReference type="EMBL" id="NDV61200.1"/>
    </source>
</evidence>
<dbReference type="InterPro" id="IPR002931">
    <property type="entry name" value="Transglutaminase-like"/>
</dbReference>
<dbReference type="InterPro" id="IPR052901">
    <property type="entry name" value="Bact_TGase-like"/>
</dbReference>
<dbReference type="Pfam" id="PF11992">
    <property type="entry name" value="TgpA_N"/>
    <property type="match status" value="1"/>
</dbReference>
<feature type="transmembrane region" description="Helical" evidence="1">
    <location>
        <begin position="139"/>
        <end position="156"/>
    </location>
</feature>
<feature type="transmembrane region" description="Helical" evidence="1">
    <location>
        <begin position="63"/>
        <end position="81"/>
    </location>
</feature>
<evidence type="ECO:0000256" key="1">
    <source>
        <dbReference type="SAM" id="Phobius"/>
    </source>
</evidence>
<feature type="domain" description="Transglutaminase-like" evidence="2">
    <location>
        <begin position="476"/>
        <end position="547"/>
    </location>
</feature>